<dbReference type="Pfam" id="PF00087">
    <property type="entry name" value="Toxin_TOLIP"/>
    <property type="match status" value="1"/>
</dbReference>
<dbReference type="Proteomes" id="UP001652624">
    <property type="component" value="Chromosome 1"/>
</dbReference>
<evidence type="ECO:0000313" key="5">
    <source>
        <dbReference type="Proteomes" id="UP001652624"/>
    </source>
</evidence>
<keyword evidence="6" id="KW-0449">Lipoprotein</keyword>
<organism evidence="5 6">
    <name type="scientific">Erinaceus europaeus</name>
    <name type="common">Western European hedgehog</name>
    <dbReference type="NCBI Taxonomy" id="9365"/>
    <lineage>
        <taxon>Eukaryota</taxon>
        <taxon>Metazoa</taxon>
        <taxon>Chordata</taxon>
        <taxon>Craniata</taxon>
        <taxon>Vertebrata</taxon>
        <taxon>Euteleostomi</taxon>
        <taxon>Mammalia</taxon>
        <taxon>Eutheria</taxon>
        <taxon>Laurasiatheria</taxon>
        <taxon>Eulipotyphla</taxon>
        <taxon>Erinaceidae</taxon>
        <taxon>Erinaceinae</taxon>
        <taxon>Erinaceus</taxon>
    </lineage>
</organism>
<dbReference type="InterPro" id="IPR018363">
    <property type="entry name" value="CD59_antigen_CS"/>
</dbReference>
<evidence type="ECO:0000256" key="3">
    <source>
        <dbReference type="SAM" id="Phobius"/>
    </source>
</evidence>
<dbReference type="InterPro" id="IPR045860">
    <property type="entry name" value="Snake_toxin-like_sf"/>
</dbReference>
<dbReference type="RefSeq" id="XP_060054868.1">
    <property type="nucleotide sequence ID" value="XM_060198885.1"/>
</dbReference>
<feature type="transmembrane region" description="Helical" evidence="3">
    <location>
        <begin position="236"/>
        <end position="255"/>
    </location>
</feature>
<keyword evidence="5" id="KW-1185">Reference proteome</keyword>
<keyword evidence="1" id="KW-0732">Signal</keyword>
<feature type="region of interest" description="Disordered" evidence="2">
    <location>
        <begin position="153"/>
        <end position="232"/>
    </location>
</feature>
<dbReference type="PANTHER" id="PTHR16983">
    <property type="entry name" value="UPAR/LY6 DOMAIN-CONTAINING PROTEIN"/>
    <property type="match status" value="1"/>
</dbReference>
<dbReference type="PANTHER" id="PTHR16983:SF12">
    <property type="entry name" value="GLYCOSYLPHOSPHATIDYLINOSITOL-ANCHORED HIGH DENSITY LIPOPROTEIN-BINDING PROTEIN 1"/>
    <property type="match status" value="1"/>
</dbReference>
<reference evidence="5" key="1">
    <citation type="submission" date="2025-05" db="UniProtKB">
        <authorList>
            <consortium name="RefSeq"/>
        </authorList>
    </citation>
    <scope>NUCLEOTIDE SEQUENCE [LARGE SCALE GENOMIC DNA]</scope>
</reference>
<dbReference type="CDD" id="cd23575">
    <property type="entry name" value="TFP_LU_ECD_GPIHBP1"/>
    <property type="match status" value="1"/>
</dbReference>
<evidence type="ECO:0000259" key="4">
    <source>
        <dbReference type="Pfam" id="PF00087"/>
    </source>
</evidence>
<dbReference type="PROSITE" id="PS00983">
    <property type="entry name" value="LY6_UPAR"/>
    <property type="match status" value="1"/>
</dbReference>
<feature type="domain" description="Snake toxin/toxin-like" evidence="4">
    <location>
        <begin position="73"/>
        <end position="148"/>
    </location>
</feature>
<dbReference type="SUPFAM" id="SSF57302">
    <property type="entry name" value="Snake toxin-like"/>
    <property type="match status" value="1"/>
</dbReference>
<keyword evidence="3" id="KW-1133">Transmembrane helix</keyword>
<dbReference type="InterPro" id="IPR035076">
    <property type="entry name" value="Toxin/TOLIP"/>
</dbReference>
<sequence>MDPGRMKVLTVVLLVLLLLGLPVPLHIVELHRLRREQVLDLTEDEDDVDPGLEGYDDDDESEEEEAASSRALLQCYSCQSLHRQEGCSLQQNCSSRQAFCKALISHSETGSGPLTTYSAWCSDTCQPVTRTVERTLMTIICCQSTLCNTPPWQDPPGSEAGKPGERGAVFQDSKVGSPQDRGQGVSLSGDSGRPWSRGAESSQGVESGGSRGRGADPQGGKVGGDSGSGAGAPQGSLLAVTMAFVSSLLFGLWFLGS</sequence>
<name>A0ABM3Y1A9_ERIEU</name>
<dbReference type="InterPro" id="IPR051110">
    <property type="entry name" value="Ly-6/neurotoxin-like_GPI-ap"/>
</dbReference>
<evidence type="ECO:0000256" key="2">
    <source>
        <dbReference type="SAM" id="MobiDB-lite"/>
    </source>
</evidence>
<protein>
    <submittedName>
        <fullName evidence="6">Glycosylphosphatidylinositol-anchored high density lipoprotein-binding protein 1 isoform X1</fullName>
    </submittedName>
</protein>
<gene>
    <name evidence="6" type="primary">GPIHBP1</name>
</gene>
<feature type="region of interest" description="Disordered" evidence="2">
    <location>
        <begin position="42"/>
        <end position="66"/>
    </location>
</feature>
<dbReference type="GeneID" id="103124310"/>
<dbReference type="Gene3D" id="2.10.60.10">
    <property type="entry name" value="CD59"/>
    <property type="match status" value="1"/>
</dbReference>
<feature type="compositionally biased region" description="Gly residues" evidence="2">
    <location>
        <begin position="220"/>
        <end position="232"/>
    </location>
</feature>
<proteinExistence type="predicted"/>
<accession>A0ABM3Y1A9</accession>
<evidence type="ECO:0000256" key="1">
    <source>
        <dbReference type="ARBA" id="ARBA00022729"/>
    </source>
</evidence>
<reference evidence="6" key="2">
    <citation type="submission" date="2025-08" db="UniProtKB">
        <authorList>
            <consortium name="RefSeq"/>
        </authorList>
    </citation>
    <scope>IDENTIFICATION</scope>
</reference>
<keyword evidence="3" id="KW-0472">Membrane</keyword>
<evidence type="ECO:0000313" key="6">
    <source>
        <dbReference type="RefSeq" id="XP_060054868.1"/>
    </source>
</evidence>
<keyword evidence="3" id="KW-0812">Transmembrane</keyword>